<dbReference type="Proteomes" id="UP000635477">
    <property type="component" value="Unassembled WGS sequence"/>
</dbReference>
<keyword evidence="3" id="KW-1185">Reference proteome</keyword>
<evidence type="ECO:0000256" key="1">
    <source>
        <dbReference type="SAM" id="MobiDB-lite"/>
    </source>
</evidence>
<proteinExistence type="predicted"/>
<feature type="compositionally biased region" description="Acidic residues" evidence="1">
    <location>
        <begin position="7"/>
        <end position="17"/>
    </location>
</feature>
<gene>
    <name evidence="2" type="ORF">FZEAL_5228</name>
</gene>
<protein>
    <submittedName>
        <fullName evidence="2">Uncharacterized protein</fullName>
    </submittedName>
</protein>
<evidence type="ECO:0000313" key="2">
    <source>
        <dbReference type="EMBL" id="KAF4978378.1"/>
    </source>
</evidence>
<dbReference type="AlphaFoldDB" id="A0A8H4UKX6"/>
<dbReference type="EMBL" id="JABEYC010000374">
    <property type="protein sequence ID" value="KAF4978378.1"/>
    <property type="molecule type" value="Genomic_DNA"/>
</dbReference>
<feature type="region of interest" description="Disordered" evidence="1">
    <location>
        <begin position="1"/>
        <end position="23"/>
    </location>
</feature>
<comment type="caution">
    <text evidence="2">The sequence shown here is derived from an EMBL/GenBank/DDBJ whole genome shotgun (WGS) entry which is preliminary data.</text>
</comment>
<accession>A0A8H4UKX6</accession>
<sequence length="179" mass="19798">MASYSNSDDEYDSDEPPELTLRTTKANSRRYRFVNSTYPSAEDDCVFDEPPELNIHDESMQLTESRRTPSLYFAAALRVLSITLLVAVGHGGTPAYSRDAHPHLTLSRLSRQSAPPKHQKSTYGEERCAATVSPVFGSLIRAASSVAYMSLGCCDAYYTQPYQAKHTTSAWILLSHGAK</sequence>
<reference evidence="2" key="1">
    <citation type="journal article" date="2020" name="BMC Genomics">
        <title>Correction to: Identification and distribution of gene clusters required for synthesis of sphingolipid metabolism inhibitors in diverse species of the filamentous fungus Fusarium.</title>
        <authorList>
            <person name="Kim H.S."/>
            <person name="Lohmar J.M."/>
            <person name="Busman M."/>
            <person name="Brown D.W."/>
            <person name="Naumann T.A."/>
            <person name="Divon H.H."/>
            <person name="Lysoe E."/>
            <person name="Uhlig S."/>
            <person name="Proctor R.H."/>
        </authorList>
    </citation>
    <scope>NUCLEOTIDE SEQUENCE</scope>
    <source>
        <strain evidence="2">NRRL 22465</strain>
    </source>
</reference>
<reference evidence="2" key="2">
    <citation type="submission" date="2020-05" db="EMBL/GenBank/DDBJ databases">
        <authorList>
            <person name="Kim H.-S."/>
            <person name="Proctor R.H."/>
            <person name="Brown D.W."/>
        </authorList>
    </citation>
    <scope>NUCLEOTIDE SEQUENCE</scope>
    <source>
        <strain evidence="2">NRRL 22465</strain>
    </source>
</reference>
<evidence type="ECO:0000313" key="3">
    <source>
        <dbReference type="Proteomes" id="UP000635477"/>
    </source>
</evidence>
<organism evidence="2 3">
    <name type="scientific">Fusarium zealandicum</name>
    <dbReference type="NCBI Taxonomy" id="1053134"/>
    <lineage>
        <taxon>Eukaryota</taxon>
        <taxon>Fungi</taxon>
        <taxon>Dikarya</taxon>
        <taxon>Ascomycota</taxon>
        <taxon>Pezizomycotina</taxon>
        <taxon>Sordariomycetes</taxon>
        <taxon>Hypocreomycetidae</taxon>
        <taxon>Hypocreales</taxon>
        <taxon>Nectriaceae</taxon>
        <taxon>Fusarium</taxon>
        <taxon>Fusarium staphyleae species complex</taxon>
    </lineage>
</organism>
<name>A0A8H4UKX6_9HYPO</name>